<organism evidence="8 9">
    <name type="scientific">Bradyrhizobium centrolobii</name>
    <dbReference type="NCBI Taxonomy" id="1505087"/>
    <lineage>
        <taxon>Bacteria</taxon>
        <taxon>Pseudomonadati</taxon>
        <taxon>Pseudomonadota</taxon>
        <taxon>Alphaproteobacteria</taxon>
        <taxon>Hyphomicrobiales</taxon>
        <taxon>Nitrobacteraceae</taxon>
        <taxon>Bradyrhizobium</taxon>
    </lineage>
</organism>
<keyword evidence="9" id="KW-1185">Reference proteome</keyword>
<dbReference type="PROSITE" id="PS00455">
    <property type="entry name" value="AMP_BINDING"/>
    <property type="match status" value="1"/>
</dbReference>
<evidence type="ECO:0000259" key="6">
    <source>
        <dbReference type="Pfam" id="PF00501"/>
    </source>
</evidence>
<comment type="catalytic activity">
    <reaction evidence="3">
        <text>3-(methylsulfanyl)propanoate + ATP + CoA = 3-(methylsulfanyl)propanoyl-CoA + AMP + diphosphate</text>
        <dbReference type="Rhea" id="RHEA:43052"/>
        <dbReference type="ChEBI" id="CHEBI:30616"/>
        <dbReference type="ChEBI" id="CHEBI:33019"/>
        <dbReference type="ChEBI" id="CHEBI:49016"/>
        <dbReference type="ChEBI" id="CHEBI:57287"/>
        <dbReference type="ChEBI" id="CHEBI:82815"/>
        <dbReference type="ChEBI" id="CHEBI:456215"/>
        <dbReference type="EC" id="6.2.1.44"/>
    </reaction>
    <physiologicalReaction direction="left-to-right" evidence="3">
        <dbReference type="Rhea" id="RHEA:43053"/>
    </physiologicalReaction>
</comment>
<dbReference type="EC" id="6.2.1.44" evidence="4"/>
<comment type="similarity">
    <text evidence="1">Belongs to the ATP-dependent AMP-binding enzyme family.</text>
</comment>
<evidence type="ECO:0000256" key="3">
    <source>
        <dbReference type="ARBA" id="ARBA00051915"/>
    </source>
</evidence>
<evidence type="ECO:0000313" key="8">
    <source>
        <dbReference type="EMBL" id="OAF02504.1"/>
    </source>
</evidence>
<evidence type="ECO:0000259" key="7">
    <source>
        <dbReference type="Pfam" id="PF13193"/>
    </source>
</evidence>
<gene>
    <name evidence="8" type="ORF">AYJ54_26315</name>
</gene>
<dbReference type="EMBL" id="LUUB01000096">
    <property type="protein sequence ID" value="OAF02504.1"/>
    <property type="molecule type" value="Genomic_DNA"/>
</dbReference>
<dbReference type="STRING" id="1505087.AYJ54_26315"/>
<dbReference type="GO" id="GO:0006631">
    <property type="term" value="P:fatty acid metabolic process"/>
    <property type="evidence" value="ECO:0007669"/>
    <property type="project" value="TreeGrafter"/>
</dbReference>
<dbReference type="InterPro" id="IPR042099">
    <property type="entry name" value="ANL_N_sf"/>
</dbReference>
<dbReference type="RefSeq" id="WP_063706327.1">
    <property type="nucleotide sequence ID" value="NZ_LUUB01000096.1"/>
</dbReference>
<dbReference type="SUPFAM" id="SSF56801">
    <property type="entry name" value="Acetyl-CoA synthetase-like"/>
    <property type="match status" value="1"/>
</dbReference>
<evidence type="ECO:0000256" key="2">
    <source>
        <dbReference type="ARBA" id="ARBA00022598"/>
    </source>
</evidence>
<dbReference type="OrthoDB" id="9803968at2"/>
<dbReference type="AlphaFoldDB" id="A0A176YEG6"/>
<evidence type="ECO:0000256" key="5">
    <source>
        <dbReference type="ARBA" id="ARBA00067668"/>
    </source>
</evidence>
<proteinExistence type="inferred from homology"/>
<dbReference type="PANTHER" id="PTHR43201:SF5">
    <property type="entry name" value="MEDIUM-CHAIN ACYL-COA LIGASE ACSF2, MITOCHONDRIAL"/>
    <property type="match status" value="1"/>
</dbReference>
<comment type="caution">
    <text evidence="8">The sequence shown here is derived from an EMBL/GenBank/DDBJ whole genome shotgun (WGS) entry which is preliminary data.</text>
</comment>
<evidence type="ECO:0000313" key="9">
    <source>
        <dbReference type="Proteomes" id="UP000076959"/>
    </source>
</evidence>
<dbReference type="Pfam" id="PF13193">
    <property type="entry name" value="AMP-binding_C"/>
    <property type="match status" value="1"/>
</dbReference>
<evidence type="ECO:0000256" key="4">
    <source>
        <dbReference type="ARBA" id="ARBA00066616"/>
    </source>
</evidence>
<keyword evidence="2" id="KW-0436">Ligase</keyword>
<dbReference type="InterPro" id="IPR045851">
    <property type="entry name" value="AMP-bd_C_sf"/>
</dbReference>
<dbReference type="InterPro" id="IPR025110">
    <property type="entry name" value="AMP-bd_C"/>
</dbReference>
<reference evidence="8 9" key="1">
    <citation type="submission" date="2016-03" db="EMBL/GenBank/DDBJ databases">
        <title>Draft Genome Sequence of the Strain BR 10245 (Bradyrhizobium sp.) isolated from nodules of Centrolobium paraense.</title>
        <authorList>
            <person name="Simoes-Araujo J.L.Sr."/>
            <person name="Barauna A.C."/>
            <person name="Silva K."/>
            <person name="Zilli J.E."/>
        </authorList>
    </citation>
    <scope>NUCLEOTIDE SEQUENCE [LARGE SCALE GENOMIC DNA]</scope>
    <source>
        <strain evidence="8 9">BR 10245</strain>
    </source>
</reference>
<dbReference type="InterPro" id="IPR000873">
    <property type="entry name" value="AMP-dep_synth/lig_dom"/>
</dbReference>
<protein>
    <recommendedName>
        <fullName evidence="5">3-methylmercaptopropionyl-CoA ligase</fullName>
        <ecNumber evidence="4">6.2.1.44</ecNumber>
    </recommendedName>
</protein>
<name>A0A176YEG6_9BRAD</name>
<dbReference type="Gene3D" id="3.30.300.30">
    <property type="match status" value="1"/>
</dbReference>
<dbReference type="InterPro" id="IPR020845">
    <property type="entry name" value="AMP-binding_CS"/>
</dbReference>
<dbReference type="Pfam" id="PF00501">
    <property type="entry name" value="AMP-binding"/>
    <property type="match status" value="1"/>
</dbReference>
<feature type="domain" description="AMP-dependent synthetase/ligase" evidence="6">
    <location>
        <begin position="15"/>
        <end position="371"/>
    </location>
</feature>
<dbReference type="GO" id="GO:0031956">
    <property type="term" value="F:medium-chain fatty acid-CoA ligase activity"/>
    <property type="evidence" value="ECO:0007669"/>
    <property type="project" value="TreeGrafter"/>
</dbReference>
<dbReference type="Gene3D" id="3.40.50.12780">
    <property type="entry name" value="N-terminal domain of ligase-like"/>
    <property type="match status" value="1"/>
</dbReference>
<evidence type="ECO:0000256" key="1">
    <source>
        <dbReference type="ARBA" id="ARBA00006432"/>
    </source>
</evidence>
<sequence length="517" mass="55230">MNLAHHLLRAAKADASAPALFKGLTPVADYGRLAMTVASLAASLQQRLGLAKGDRVALLMKNVPDYVACLYACWHVGLVAVPINAKLHPREVAFILDNSGAAVVFVTEDMAGVASEALALGAGRPRIVEIGSAEHRDLEKTEGIAIADVAITDPAWIFYTSGTTGRPKGAVLSHRNLLAMALNYLAEINPIAPGEALLHAAPMSHGSGLYMVPHVLGMGAQVVPESGRFEPNEILELTAKRDGISFFAAPTMVRRLTVAADAAGATAPGLKTIIYGGGPMYVADCKAALAVFGPKLAQIYGQGETPMTITFLPKSMHVDAGHPRHEERLASVGIAQGVVQVRTVDEAGRDVAPGEIGEIIVRGDTVMSGYWQNPDATANTLRDGWLYTGDMGAFDADGFLTLKDRSKDVIISGGTNIYPREVEEVLLRHEAVAEVSVIGRPHPEWGEEVVAVVVPVTGKTITRDELDQICNAWIARFKRPKHYYLAGELPKNSYGKIVKTELRTLLSESSARLAPMD</sequence>
<dbReference type="FunFam" id="3.30.300.30:FF:000008">
    <property type="entry name" value="2,3-dihydroxybenzoate-AMP ligase"/>
    <property type="match status" value="1"/>
</dbReference>
<accession>A0A176YEG6</accession>
<dbReference type="Proteomes" id="UP000076959">
    <property type="component" value="Unassembled WGS sequence"/>
</dbReference>
<feature type="domain" description="AMP-binding enzyme C-terminal" evidence="7">
    <location>
        <begin position="421"/>
        <end position="496"/>
    </location>
</feature>
<dbReference type="PANTHER" id="PTHR43201">
    <property type="entry name" value="ACYL-COA SYNTHETASE"/>
    <property type="match status" value="1"/>
</dbReference>